<evidence type="ECO:0000256" key="1">
    <source>
        <dbReference type="SAM" id="MobiDB-lite"/>
    </source>
</evidence>
<name>A0A0P1BT81_9BASI</name>
<keyword evidence="2" id="KW-0732">Signal</keyword>
<keyword evidence="4" id="KW-1185">Reference proteome</keyword>
<sequence>MLRVACVLLVALMTCVVPLAQSSPIPCTLATTAVELLPADAELRASWQRMLSLRIQLLRSTKDWTQWSAWHAQSQVLDNPSRVFARLSYMPALSRRRPQIITVPGVPDTKQPSTVPDPKTKDPRSGHKGRTAPANDHAGAKKGSYAADATQLQHVGPPLLQPMGPPVLQHMGQYTRTGKKPDPGIDCGKLEGAHPLRCSWTVGGVPFH</sequence>
<feature type="region of interest" description="Disordered" evidence="1">
    <location>
        <begin position="103"/>
        <end position="144"/>
    </location>
</feature>
<organism evidence="3 4">
    <name type="scientific">Ceraceosorus bombacis</name>
    <dbReference type="NCBI Taxonomy" id="401625"/>
    <lineage>
        <taxon>Eukaryota</taxon>
        <taxon>Fungi</taxon>
        <taxon>Dikarya</taxon>
        <taxon>Basidiomycota</taxon>
        <taxon>Ustilaginomycotina</taxon>
        <taxon>Exobasidiomycetes</taxon>
        <taxon>Ceraceosorales</taxon>
        <taxon>Ceraceosoraceae</taxon>
        <taxon>Ceraceosorus</taxon>
    </lineage>
</organism>
<dbReference type="EMBL" id="CCYA01000290">
    <property type="protein sequence ID" value="CEH19270.1"/>
    <property type="molecule type" value="Genomic_DNA"/>
</dbReference>
<dbReference type="OrthoDB" id="10365586at2759"/>
<dbReference type="Proteomes" id="UP000054845">
    <property type="component" value="Unassembled WGS sequence"/>
</dbReference>
<accession>A0A0P1BT81</accession>
<proteinExistence type="predicted"/>
<dbReference type="AlphaFoldDB" id="A0A0P1BT81"/>
<evidence type="ECO:0000313" key="4">
    <source>
        <dbReference type="Proteomes" id="UP000054845"/>
    </source>
</evidence>
<feature type="signal peptide" evidence="2">
    <location>
        <begin position="1"/>
        <end position="22"/>
    </location>
</feature>
<feature type="chain" id="PRO_5006059796" evidence="2">
    <location>
        <begin position="23"/>
        <end position="208"/>
    </location>
</feature>
<protein>
    <submittedName>
        <fullName evidence="3">Uncharacterized protein</fullName>
    </submittedName>
</protein>
<evidence type="ECO:0000313" key="3">
    <source>
        <dbReference type="EMBL" id="CEH19270.1"/>
    </source>
</evidence>
<reference evidence="3 4" key="1">
    <citation type="submission" date="2014-09" db="EMBL/GenBank/DDBJ databases">
        <authorList>
            <person name="Magalhaes I.L.F."/>
            <person name="Oliveira U."/>
            <person name="Santos F.R."/>
            <person name="Vidigal T.H.D.A."/>
            <person name="Brescovit A.D."/>
            <person name="Santos A.J."/>
        </authorList>
    </citation>
    <scope>NUCLEOTIDE SEQUENCE [LARGE SCALE GENOMIC DNA]</scope>
</reference>
<evidence type="ECO:0000256" key="2">
    <source>
        <dbReference type="SAM" id="SignalP"/>
    </source>
</evidence>